<dbReference type="InterPro" id="IPR002591">
    <property type="entry name" value="Phosphodiest/P_Trfase"/>
</dbReference>
<evidence type="ECO:0000256" key="9">
    <source>
        <dbReference type="ARBA" id="ARBA00023136"/>
    </source>
</evidence>
<feature type="transmembrane region" description="Helical" evidence="13">
    <location>
        <begin position="562"/>
        <end position="581"/>
    </location>
</feature>
<keyword evidence="9 13" id="KW-0472">Membrane</keyword>
<organism evidence="14 15">
    <name type="scientific">Geotrypetes seraphini</name>
    <name type="common">Gaboon caecilian</name>
    <name type="synonym">Caecilia seraphini</name>
    <dbReference type="NCBI Taxonomy" id="260995"/>
    <lineage>
        <taxon>Eukaryota</taxon>
        <taxon>Metazoa</taxon>
        <taxon>Chordata</taxon>
        <taxon>Craniata</taxon>
        <taxon>Vertebrata</taxon>
        <taxon>Euteleostomi</taxon>
        <taxon>Amphibia</taxon>
        <taxon>Gymnophiona</taxon>
        <taxon>Geotrypetes</taxon>
    </lineage>
</organism>
<accession>A0A6P8R092</accession>
<dbReference type="OrthoDB" id="272139at2759"/>
<dbReference type="KEGG" id="gsh:117356684"/>
<dbReference type="RefSeq" id="XP_033792121.1">
    <property type="nucleotide sequence ID" value="XM_033936230.1"/>
</dbReference>
<evidence type="ECO:0000256" key="7">
    <source>
        <dbReference type="ARBA" id="ARBA00022824"/>
    </source>
</evidence>
<dbReference type="Gene3D" id="3.40.720.10">
    <property type="entry name" value="Alkaline Phosphatase, subunit A"/>
    <property type="match status" value="1"/>
</dbReference>
<dbReference type="FunFam" id="3.40.720.10:FF:000041">
    <property type="entry name" value="GPI ethanolamine phosphate transferase 3"/>
    <property type="match status" value="1"/>
</dbReference>
<dbReference type="UniPathway" id="UPA00196"/>
<dbReference type="CTD" id="84720"/>
<dbReference type="GO" id="GO:0051377">
    <property type="term" value="F:mannose-ethanolamine phosphotransferase activity"/>
    <property type="evidence" value="ECO:0007669"/>
    <property type="project" value="InterPro"/>
</dbReference>
<keyword evidence="7" id="KW-0256">Endoplasmic reticulum</keyword>
<comment type="pathway">
    <text evidence="2">Glycolipid biosynthesis; glycosylphosphatidylinositol-anchor biosynthesis.</text>
</comment>
<evidence type="ECO:0000313" key="14">
    <source>
        <dbReference type="Proteomes" id="UP000515159"/>
    </source>
</evidence>
<feature type="transmembrane region" description="Helical" evidence="13">
    <location>
        <begin position="521"/>
        <end position="541"/>
    </location>
</feature>
<feature type="transmembrane region" description="Helical" evidence="13">
    <location>
        <begin position="848"/>
        <end position="877"/>
    </location>
</feature>
<name>A0A6P8R092_GEOSA</name>
<dbReference type="FunCoup" id="A0A6P8R092">
    <property type="interactions" value="1981"/>
</dbReference>
<evidence type="ECO:0000256" key="6">
    <source>
        <dbReference type="ARBA" id="ARBA00022692"/>
    </source>
</evidence>
<feature type="transmembrane region" description="Helical" evidence="13">
    <location>
        <begin position="1080"/>
        <end position="1106"/>
    </location>
</feature>
<keyword evidence="4" id="KW-0337">GPI-anchor biosynthesis</keyword>
<evidence type="ECO:0000256" key="2">
    <source>
        <dbReference type="ARBA" id="ARBA00004687"/>
    </source>
</evidence>
<feature type="transmembrane region" description="Helical" evidence="13">
    <location>
        <begin position="492"/>
        <end position="515"/>
    </location>
</feature>
<feature type="transmembrane region" description="Helical" evidence="13">
    <location>
        <begin position="697"/>
        <end position="717"/>
    </location>
</feature>
<dbReference type="CDD" id="cd16023">
    <property type="entry name" value="GPI_EPT_3"/>
    <property type="match status" value="1"/>
</dbReference>
<dbReference type="SUPFAM" id="SSF53649">
    <property type="entry name" value="Alkaline phosphatase-like"/>
    <property type="match status" value="1"/>
</dbReference>
<dbReference type="InterPro" id="IPR039524">
    <property type="entry name" value="PIGO/GPI13"/>
</dbReference>
<dbReference type="PANTHER" id="PTHR23071">
    <property type="entry name" value="PHOSPHATIDYLINOSITOL GLYCAN"/>
    <property type="match status" value="1"/>
</dbReference>
<evidence type="ECO:0000256" key="5">
    <source>
        <dbReference type="ARBA" id="ARBA00022679"/>
    </source>
</evidence>
<evidence type="ECO:0000256" key="11">
    <source>
        <dbReference type="ARBA" id="ARBA00079084"/>
    </source>
</evidence>
<evidence type="ECO:0000256" key="4">
    <source>
        <dbReference type="ARBA" id="ARBA00022502"/>
    </source>
</evidence>
<keyword evidence="6 13" id="KW-0812">Transmembrane</keyword>
<feature type="transmembrane region" description="Helical" evidence="13">
    <location>
        <begin position="20"/>
        <end position="42"/>
    </location>
</feature>
<dbReference type="InterPro" id="IPR037675">
    <property type="entry name" value="PIG-O_N"/>
</dbReference>
<feature type="transmembrane region" description="Helical" evidence="13">
    <location>
        <begin position="647"/>
        <end position="667"/>
    </location>
</feature>
<protein>
    <recommendedName>
        <fullName evidence="12">GPI ethanolamine phosphate transferase 3, catalytic subunit</fullName>
    </recommendedName>
    <alternativeName>
        <fullName evidence="11">Phosphatidylinositol-glycan biosynthesis class O protein</fullName>
    </alternativeName>
</protein>
<feature type="transmembrane region" description="Helical" evidence="13">
    <location>
        <begin position="460"/>
        <end position="480"/>
    </location>
</feature>
<evidence type="ECO:0000256" key="8">
    <source>
        <dbReference type="ARBA" id="ARBA00022989"/>
    </source>
</evidence>
<dbReference type="Proteomes" id="UP000515159">
    <property type="component" value="Chromosome 1"/>
</dbReference>
<sequence>MDRWSDLLSVRMRRLPVLLFLAWICFLFYAGIGIFMNGFLLMRIELSQRSSCLDELVPRTRADGEVSDSCWMDRRFRRAVIILVDALQYEFARFDPTNLNPKPYENRLQFIHQLISSQPHHARLYPFKADPPTTTMQRIKGITTGSLPTFIDMSNNFASNAIMEDNLIDQLVQNGKRVVFMGDDTWDGLFPKKFFKSFFFPSFNVKDLHTVDNGILQHLFPTVNGSEWDVLIAHFLGVDHCGHKHGPDHPETAKKLSQMNEVIRSLVDYLHNDTLLVVIGDHGMTDTGDHGGDTEKEVTTALFIYSKTALFRDGLQEEPDAVPQVNLVPTLALLLGIPVPYSNIGEVMADVFSWNDANRDSSGSVTQALAYQINARQVNRFMNAYSQAAEDLPVEKLRHLQELFSSAANGYDQLMAEMQEKPGSILNLEALLQQQTSNLQHYLREARAVCTASWARFHPLRMVAGVAIIAATCLLCWVISELPMAFEFPYRSLLLSPVVWGLSLAAFLSFWRWVITKETELVLICSWAAAISQLSFLWQVWKMRLKRNFVLGSRWLRRSLGLKQRLLMVLKWVLPMIVLFFRCCTMFSDSFLLAESRVVPFLLQSLSILMLVKLHWSGKLLMPGWITSGLLVESHKPSPVPTYRRESLHLLGLLVSFQLCVLFSALFHSCRDEIPGCEPSPFLTPLSSLQDVQIKNLSYGLCVASLVAIIYLTRCWLRHYGNLNSSSPLMLFVRWGFPLIAVWISCYWAISSGMEDNMAKFKEVIQVALVACPRAVYGLVALGLLVALWSPMTVFVQDSREFKTHIVTAYQGIPNSEADLRHVIPQIYRKMQRSLKSRLGGADEHDKATVAAFGLGSVYSAALVIILLLLIFFFLLLHSEGMSLAFLLLLVEGFILLQLHGCAVKVSVASDGSEHFLVSWDAVTAWAFASTQFFYSTGHQPILSAIHWNTAFVGFVGDHSTNLLPAFLVGANTFASHVLFAVGCPLLLFWPFLGESSSSRKRKVKKDWREGEAEGELPVMEMRLRECPEKFSAALLQLALKYLFVLGIQLLACVFAALILRRHLMVWKVFAPKFLFEALGFVVSSSSLLVGIALVMRVDCAVSTWFKKLILSRSR</sequence>
<evidence type="ECO:0000256" key="1">
    <source>
        <dbReference type="ARBA" id="ARBA00004477"/>
    </source>
</evidence>
<evidence type="ECO:0000256" key="3">
    <source>
        <dbReference type="ARBA" id="ARBA00008695"/>
    </source>
</evidence>
<dbReference type="GO" id="GO:0005789">
    <property type="term" value="C:endoplasmic reticulum membrane"/>
    <property type="evidence" value="ECO:0007669"/>
    <property type="project" value="UniProtKB-SubCell"/>
</dbReference>
<evidence type="ECO:0000256" key="10">
    <source>
        <dbReference type="ARBA" id="ARBA00023180"/>
    </source>
</evidence>
<comment type="subcellular location">
    <subcellularLocation>
        <location evidence="1">Endoplasmic reticulum membrane</location>
        <topology evidence="1">Multi-pass membrane protein</topology>
    </subcellularLocation>
</comment>
<comment type="similarity">
    <text evidence="3">Belongs to the PIGG/PIGN/PIGO family. PIGO subfamily.</text>
</comment>
<proteinExistence type="inferred from homology"/>
<keyword evidence="8 13" id="KW-1133">Transmembrane helix</keyword>
<dbReference type="AlphaFoldDB" id="A0A6P8R092"/>
<feature type="transmembrane region" description="Helical" evidence="13">
    <location>
        <begin position="974"/>
        <end position="993"/>
    </location>
</feature>
<keyword evidence="14" id="KW-1185">Reference proteome</keyword>
<evidence type="ECO:0000256" key="13">
    <source>
        <dbReference type="SAM" id="Phobius"/>
    </source>
</evidence>
<feature type="transmembrane region" description="Helical" evidence="13">
    <location>
        <begin position="775"/>
        <end position="796"/>
    </location>
</feature>
<keyword evidence="5 15" id="KW-0808">Transferase</keyword>
<evidence type="ECO:0000313" key="15">
    <source>
        <dbReference type="RefSeq" id="XP_033792121.1"/>
    </source>
</evidence>
<dbReference type="PANTHER" id="PTHR23071:SF1">
    <property type="entry name" value="GPI ETHANOLAMINE PHOSPHATE TRANSFERASE 3"/>
    <property type="match status" value="1"/>
</dbReference>
<dbReference type="InParanoid" id="A0A6P8R092"/>
<dbReference type="Pfam" id="PF01663">
    <property type="entry name" value="Phosphodiest"/>
    <property type="match status" value="1"/>
</dbReference>
<dbReference type="GeneID" id="117356684"/>
<feature type="transmembrane region" description="Helical" evidence="13">
    <location>
        <begin position="883"/>
        <end position="904"/>
    </location>
</feature>
<feature type="transmembrane region" description="Helical" evidence="13">
    <location>
        <begin position="1039"/>
        <end position="1060"/>
    </location>
</feature>
<feature type="transmembrane region" description="Helical" evidence="13">
    <location>
        <begin position="729"/>
        <end position="750"/>
    </location>
</feature>
<gene>
    <name evidence="15" type="primary">PIGO</name>
</gene>
<evidence type="ECO:0000256" key="12">
    <source>
        <dbReference type="ARBA" id="ARBA00093602"/>
    </source>
</evidence>
<dbReference type="GO" id="GO:0006506">
    <property type="term" value="P:GPI anchor biosynthetic process"/>
    <property type="evidence" value="ECO:0007669"/>
    <property type="project" value="UniProtKB-UniPathway"/>
</dbReference>
<dbReference type="InterPro" id="IPR017850">
    <property type="entry name" value="Alkaline_phosphatase_core_sf"/>
</dbReference>
<reference evidence="15" key="1">
    <citation type="submission" date="2025-08" db="UniProtKB">
        <authorList>
            <consortium name="RefSeq"/>
        </authorList>
    </citation>
    <scope>IDENTIFICATION</scope>
</reference>
<keyword evidence="10" id="KW-0325">Glycoprotein</keyword>